<dbReference type="EMBL" id="GBRH01261305">
    <property type="protein sequence ID" value="JAD36590.1"/>
    <property type="molecule type" value="Transcribed_RNA"/>
</dbReference>
<keyword evidence="2" id="KW-0812">Transmembrane</keyword>
<sequence>MAKPSAGLHTPRTSSLRPSSSSAAAAARSSVGSSSAASKLPVPRDLASSAKVVAKCLDYDDESTLHASAACTLPLDAVPEGLAVQEDDLAPLLDLPDPEVSGDSSIISAAPNDAVTTSAESCVTEVVADSTADSDAPLPEQINFVLAELHAASGLSPRSKRLVAALAEAAVAELTPTATARRLRRAAFWGKVRVAVLAATVATVATVDVALAAYLYTRRANDRYHVLTPT</sequence>
<reference evidence="3" key="2">
    <citation type="journal article" date="2015" name="Data Brief">
        <title>Shoot transcriptome of the giant reed, Arundo donax.</title>
        <authorList>
            <person name="Barrero R.A."/>
            <person name="Guerrero F.D."/>
            <person name="Moolhuijzen P."/>
            <person name="Goolsby J.A."/>
            <person name="Tidwell J."/>
            <person name="Bellgard S.E."/>
            <person name="Bellgard M.I."/>
        </authorList>
    </citation>
    <scope>NUCLEOTIDE SEQUENCE</scope>
    <source>
        <tissue evidence="3">Shoot tissue taken approximately 20 cm above the soil surface</tissue>
    </source>
</reference>
<keyword evidence="2" id="KW-0472">Membrane</keyword>
<protein>
    <submittedName>
        <fullName evidence="3">Uncharacterized protein</fullName>
    </submittedName>
</protein>
<reference evidence="3" key="1">
    <citation type="submission" date="2014-09" db="EMBL/GenBank/DDBJ databases">
        <authorList>
            <person name="Magalhaes I.L.F."/>
            <person name="Oliveira U."/>
            <person name="Santos F.R."/>
            <person name="Vidigal T.H.D.A."/>
            <person name="Brescovit A.D."/>
            <person name="Santos A.J."/>
        </authorList>
    </citation>
    <scope>NUCLEOTIDE SEQUENCE</scope>
    <source>
        <tissue evidence="3">Shoot tissue taken approximately 20 cm above the soil surface</tissue>
    </source>
</reference>
<evidence type="ECO:0000256" key="2">
    <source>
        <dbReference type="SAM" id="Phobius"/>
    </source>
</evidence>
<name>A0A0A8ZIQ7_ARUDO</name>
<feature type="transmembrane region" description="Helical" evidence="2">
    <location>
        <begin position="194"/>
        <end position="216"/>
    </location>
</feature>
<evidence type="ECO:0000256" key="1">
    <source>
        <dbReference type="SAM" id="MobiDB-lite"/>
    </source>
</evidence>
<dbReference type="AlphaFoldDB" id="A0A0A8ZIQ7"/>
<accession>A0A0A8ZIQ7</accession>
<feature type="region of interest" description="Disordered" evidence="1">
    <location>
        <begin position="1"/>
        <end position="43"/>
    </location>
</feature>
<feature type="compositionally biased region" description="Low complexity" evidence="1">
    <location>
        <begin position="14"/>
        <end position="38"/>
    </location>
</feature>
<evidence type="ECO:0000313" key="3">
    <source>
        <dbReference type="EMBL" id="JAD36590.1"/>
    </source>
</evidence>
<proteinExistence type="predicted"/>
<keyword evidence="2" id="KW-1133">Transmembrane helix</keyword>
<organism evidence="3">
    <name type="scientific">Arundo donax</name>
    <name type="common">Giant reed</name>
    <name type="synonym">Donax arundinaceus</name>
    <dbReference type="NCBI Taxonomy" id="35708"/>
    <lineage>
        <taxon>Eukaryota</taxon>
        <taxon>Viridiplantae</taxon>
        <taxon>Streptophyta</taxon>
        <taxon>Embryophyta</taxon>
        <taxon>Tracheophyta</taxon>
        <taxon>Spermatophyta</taxon>
        <taxon>Magnoliopsida</taxon>
        <taxon>Liliopsida</taxon>
        <taxon>Poales</taxon>
        <taxon>Poaceae</taxon>
        <taxon>PACMAD clade</taxon>
        <taxon>Arundinoideae</taxon>
        <taxon>Arundineae</taxon>
        <taxon>Arundo</taxon>
    </lineage>
</organism>